<proteinExistence type="predicted"/>
<gene>
    <name evidence="1" type="ORF">L2E82_20685</name>
</gene>
<evidence type="ECO:0000313" key="2">
    <source>
        <dbReference type="Proteomes" id="UP001055811"/>
    </source>
</evidence>
<evidence type="ECO:0000313" key="1">
    <source>
        <dbReference type="EMBL" id="KAI3750061.1"/>
    </source>
</evidence>
<reference evidence="2" key="1">
    <citation type="journal article" date="2022" name="Mol. Ecol. Resour.">
        <title>The genomes of chicory, endive, great burdock and yacon provide insights into Asteraceae palaeo-polyploidization history and plant inulin production.</title>
        <authorList>
            <person name="Fan W."/>
            <person name="Wang S."/>
            <person name="Wang H."/>
            <person name="Wang A."/>
            <person name="Jiang F."/>
            <person name="Liu H."/>
            <person name="Zhao H."/>
            <person name="Xu D."/>
            <person name="Zhang Y."/>
        </authorList>
    </citation>
    <scope>NUCLEOTIDE SEQUENCE [LARGE SCALE GENOMIC DNA]</scope>
    <source>
        <strain evidence="2">cv. Punajuju</strain>
    </source>
</reference>
<sequence length="109" mass="12120">MTPTLSRPKPMISMCNYTTASNYSPRYATRSACIVFKESRSGSSLDWFHASPTSSENEFMISANKIKDVGGCGADKWLSASEVNPKQLDMVETSCREGVCREMMKVAYE</sequence>
<organism evidence="1 2">
    <name type="scientific">Cichorium intybus</name>
    <name type="common">Chicory</name>
    <dbReference type="NCBI Taxonomy" id="13427"/>
    <lineage>
        <taxon>Eukaryota</taxon>
        <taxon>Viridiplantae</taxon>
        <taxon>Streptophyta</taxon>
        <taxon>Embryophyta</taxon>
        <taxon>Tracheophyta</taxon>
        <taxon>Spermatophyta</taxon>
        <taxon>Magnoliopsida</taxon>
        <taxon>eudicotyledons</taxon>
        <taxon>Gunneridae</taxon>
        <taxon>Pentapetalae</taxon>
        <taxon>asterids</taxon>
        <taxon>campanulids</taxon>
        <taxon>Asterales</taxon>
        <taxon>Asteraceae</taxon>
        <taxon>Cichorioideae</taxon>
        <taxon>Cichorieae</taxon>
        <taxon>Cichoriinae</taxon>
        <taxon>Cichorium</taxon>
    </lineage>
</organism>
<comment type="caution">
    <text evidence="1">The sequence shown here is derived from an EMBL/GenBank/DDBJ whole genome shotgun (WGS) entry which is preliminary data.</text>
</comment>
<reference evidence="1 2" key="2">
    <citation type="journal article" date="2022" name="Mol. Ecol. Resour.">
        <title>The genomes of chicory, endive, great burdock and yacon provide insights into Asteraceae paleo-polyploidization history and plant inulin production.</title>
        <authorList>
            <person name="Fan W."/>
            <person name="Wang S."/>
            <person name="Wang H."/>
            <person name="Wang A."/>
            <person name="Jiang F."/>
            <person name="Liu H."/>
            <person name="Zhao H."/>
            <person name="Xu D."/>
            <person name="Zhang Y."/>
        </authorList>
    </citation>
    <scope>NUCLEOTIDE SEQUENCE [LARGE SCALE GENOMIC DNA]</scope>
    <source>
        <strain evidence="2">cv. Punajuju</strain>
        <tissue evidence="1">Leaves</tissue>
    </source>
</reference>
<protein>
    <submittedName>
        <fullName evidence="1">Uncharacterized protein</fullName>
    </submittedName>
</protein>
<accession>A0ACB9DUC3</accession>
<name>A0ACB9DUC3_CICIN</name>
<dbReference type="Proteomes" id="UP001055811">
    <property type="component" value="Linkage Group LG04"/>
</dbReference>
<keyword evidence="2" id="KW-1185">Reference proteome</keyword>
<dbReference type="EMBL" id="CM042012">
    <property type="protein sequence ID" value="KAI3750061.1"/>
    <property type="molecule type" value="Genomic_DNA"/>
</dbReference>